<dbReference type="InParanoid" id="A0A0C3J466"/>
<feature type="domain" description="HNH nuclease" evidence="1">
    <location>
        <begin position="23"/>
        <end position="114"/>
    </location>
</feature>
<evidence type="ECO:0000313" key="3">
    <source>
        <dbReference type="Proteomes" id="UP000054217"/>
    </source>
</evidence>
<dbReference type="HOGENOM" id="CLU_1355131_0_0_1"/>
<proteinExistence type="predicted"/>
<organism evidence="2 3">
    <name type="scientific">Pisolithus tinctorius Marx 270</name>
    <dbReference type="NCBI Taxonomy" id="870435"/>
    <lineage>
        <taxon>Eukaryota</taxon>
        <taxon>Fungi</taxon>
        <taxon>Dikarya</taxon>
        <taxon>Basidiomycota</taxon>
        <taxon>Agaricomycotina</taxon>
        <taxon>Agaricomycetes</taxon>
        <taxon>Agaricomycetidae</taxon>
        <taxon>Boletales</taxon>
        <taxon>Sclerodermatineae</taxon>
        <taxon>Pisolithaceae</taxon>
        <taxon>Pisolithus</taxon>
    </lineage>
</organism>
<dbReference type="InterPro" id="IPR003615">
    <property type="entry name" value="HNH_nuc"/>
</dbReference>
<protein>
    <recommendedName>
        <fullName evidence="1">HNH nuclease domain-containing protein</fullName>
    </recommendedName>
</protein>
<dbReference type="OrthoDB" id="10473745at2759"/>
<sequence>MQVLKTFPSDVSNKATHRDNNRCMLSGKDGFAILQAVHIIPEAYNKRIEGGDDDRCEMSIYDYLLVPTQDAHSTGILAFLLTFTNVNIAEELARKLFHPLENILTLHSDCHRYFADLCLWPKPMIFFLVRFLISVRRAHMYQVNEVLQGLKSALGIPNIVAFNTATEFPLSEPALLVLHGLCCEVAWMFGAVALVETRFVVH</sequence>
<dbReference type="EMBL" id="KN831974">
    <property type="protein sequence ID" value="KIO03838.1"/>
    <property type="molecule type" value="Genomic_DNA"/>
</dbReference>
<reference evidence="3" key="2">
    <citation type="submission" date="2015-01" db="EMBL/GenBank/DDBJ databases">
        <title>Evolutionary Origins and Diversification of the Mycorrhizal Mutualists.</title>
        <authorList>
            <consortium name="DOE Joint Genome Institute"/>
            <consortium name="Mycorrhizal Genomics Consortium"/>
            <person name="Kohler A."/>
            <person name="Kuo A."/>
            <person name="Nagy L.G."/>
            <person name="Floudas D."/>
            <person name="Copeland A."/>
            <person name="Barry K.W."/>
            <person name="Cichocki N."/>
            <person name="Veneault-Fourrey C."/>
            <person name="LaButti K."/>
            <person name="Lindquist E.A."/>
            <person name="Lipzen A."/>
            <person name="Lundell T."/>
            <person name="Morin E."/>
            <person name="Murat C."/>
            <person name="Riley R."/>
            <person name="Ohm R."/>
            <person name="Sun H."/>
            <person name="Tunlid A."/>
            <person name="Henrissat B."/>
            <person name="Grigoriev I.V."/>
            <person name="Hibbett D.S."/>
            <person name="Martin F."/>
        </authorList>
    </citation>
    <scope>NUCLEOTIDE SEQUENCE [LARGE SCALE GENOMIC DNA]</scope>
    <source>
        <strain evidence="3">Marx 270</strain>
    </source>
</reference>
<dbReference type="Proteomes" id="UP000054217">
    <property type="component" value="Unassembled WGS sequence"/>
</dbReference>
<dbReference type="STRING" id="870435.A0A0C3J466"/>
<reference evidence="2 3" key="1">
    <citation type="submission" date="2014-04" db="EMBL/GenBank/DDBJ databases">
        <authorList>
            <consortium name="DOE Joint Genome Institute"/>
            <person name="Kuo A."/>
            <person name="Kohler A."/>
            <person name="Costa M.D."/>
            <person name="Nagy L.G."/>
            <person name="Floudas D."/>
            <person name="Copeland A."/>
            <person name="Barry K.W."/>
            <person name="Cichocki N."/>
            <person name="Veneault-Fourrey C."/>
            <person name="LaButti K."/>
            <person name="Lindquist E.A."/>
            <person name="Lipzen A."/>
            <person name="Lundell T."/>
            <person name="Morin E."/>
            <person name="Murat C."/>
            <person name="Sun H."/>
            <person name="Tunlid A."/>
            <person name="Henrissat B."/>
            <person name="Grigoriev I.V."/>
            <person name="Hibbett D.S."/>
            <person name="Martin F."/>
            <person name="Nordberg H.P."/>
            <person name="Cantor M.N."/>
            <person name="Hua S.X."/>
        </authorList>
    </citation>
    <scope>NUCLEOTIDE SEQUENCE [LARGE SCALE GENOMIC DNA]</scope>
    <source>
        <strain evidence="2 3">Marx 270</strain>
    </source>
</reference>
<keyword evidence="3" id="KW-1185">Reference proteome</keyword>
<evidence type="ECO:0000313" key="2">
    <source>
        <dbReference type="EMBL" id="KIO03838.1"/>
    </source>
</evidence>
<dbReference type="AlphaFoldDB" id="A0A0C3J466"/>
<evidence type="ECO:0000259" key="1">
    <source>
        <dbReference type="Pfam" id="PF13391"/>
    </source>
</evidence>
<accession>A0A0C3J466</accession>
<dbReference type="Pfam" id="PF13391">
    <property type="entry name" value="HNH_2"/>
    <property type="match status" value="1"/>
</dbReference>
<name>A0A0C3J466_PISTI</name>
<gene>
    <name evidence="2" type="ORF">M404DRAFT_1001009</name>
</gene>